<reference evidence="1" key="1">
    <citation type="submission" date="2016-10" db="EMBL/GenBank/DDBJ databases">
        <authorList>
            <person name="de Groot N.N."/>
        </authorList>
    </citation>
    <scope>NUCLEOTIDE SEQUENCE</scope>
</reference>
<organism evidence="1">
    <name type="scientific">hydrothermal vent metagenome</name>
    <dbReference type="NCBI Taxonomy" id="652676"/>
    <lineage>
        <taxon>unclassified sequences</taxon>
        <taxon>metagenomes</taxon>
        <taxon>ecological metagenomes</taxon>
    </lineage>
</organism>
<accession>A0A1W1D376</accession>
<proteinExistence type="predicted"/>
<sequence length="276" mass="32675">MKFLIFFIVVFINLLIASEQKKVCYTAEIERMAFVAKNVQKINQTSYDKSCRRIRLGDFYVVRCGCYDDLQTYKKNLPKFQKKYPNVKKTLTYAYRFQTIPKQPQQPKLKKQKKEDIQKKVVLPKVTSKKQELKKKNLNIQKKDMFCYTIEIKRVGNDYESVAQLSQEFFPPNCVEIPKKHSISISCGCYTSKRAVIEDYRILEEHYEDAHIEKISQKKFQKYKQQKKGEVKKVIKKPLKKITVKKEENLTFIPLQSTVVQTVEKIEDNSTKEDKK</sequence>
<protein>
    <submittedName>
        <fullName evidence="1">Uncharacterized protein</fullName>
    </submittedName>
</protein>
<dbReference type="AlphaFoldDB" id="A0A1W1D376"/>
<gene>
    <name evidence="1" type="ORF">MNB_SM-3-911</name>
</gene>
<evidence type="ECO:0000313" key="1">
    <source>
        <dbReference type="EMBL" id="SFV75014.1"/>
    </source>
</evidence>
<dbReference type="EMBL" id="FPHP01000012">
    <property type="protein sequence ID" value="SFV75014.1"/>
    <property type="molecule type" value="Genomic_DNA"/>
</dbReference>
<name>A0A1W1D376_9ZZZZ</name>